<keyword evidence="3 7" id="KW-0812">Transmembrane</keyword>
<feature type="transmembrane region" description="Helical" evidence="7">
    <location>
        <begin position="698"/>
        <end position="716"/>
    </location>
</feature>
<feature type="transmembrane region" description="Helical" evidence="7">
    <location>
        <begin position="591"/>
        <end position="613"/>
    </location>
</feature>
<protein>
    <submittedName>
        <fullName evidence="10">Transporter</fullName>
    </submittedName>
</protein>
<dbReference type="InterPro" id="IPR011701">
    <property type="entry name" value="MFS"/>
</dbReference>
<dbReference type="PANTHER" id="PTHR43791:SF91">
    <property type="entry name" value="MAJOR FACILITATOR SUPERFAMILY (MFS) PROFILE DOMAIN-CONTAINING PROTEIN-RELATED"/>
    <property type="match status" value="1"/>
</dbReference>
<feature type="transmembrane region" description="Helical" evidence="7">
    <location>
        <begin position="251"/>
        <end position="273"/>
    </location>
</feature>
<feature type="transmembrane region" description="Helical" evidence="7">
    <location>
        <begin position="815"/>
        <end position="835"/>
    </location>
</feature>
<keyword evidence="11" id="KW-1185">Reference proteome</keyword>
<feature type="domain" description="Major facilitator superfamily (MFS) profile" evidence="9">
    <location>
        <begin position="428"/>
        <end position="840"/>
    </location>
</feature>
<accession>A0ABR0STM2</accession>
<feature type="transmembrane region" description="Helical" evidence="7">
    <location>
        <begin position="529"/>
        <end position="548"/>
    </location>
</feature>
<dbReference type="Gene3D" id="1.20.1250.20">
    <property type="entry name" value="MFS general substrate transporter like domains"/>
    <property type="match status" value="2"/>
</dbReference>
<comment type="caution">
    <text evidence="10">The sequence shown here is derived from an EMBL/GenBank/DDBJ whole genome shotgun (WGS) entry which is preliminary data.</text>
</comment>
<feature type="chain" id="PRO_5045161544" evidence="8">
    <location>
        <begin position="19"/>
        <end position="873"/>
    </location>
</feature>
<feature type="transmembrane region" description="Helical" evidence="7">
    <location>
        <begin position="752"/>
        <end position="775"/>
    </location>
</feature>
<evidence type="ECO:0000313" key="11">
    <source>
        <dbReference type="Proteomes" id="UP001338125"/>
    </source>
</evidence>
<feature type="transmembrane region" description="Helical" evidence="7">
    <location>
        <begin position="728"/>
        <end position="746"/>
    </location>
</feature>
<feature type="transmembrane region" description="Helical" evidence="7">
    <location>
        <begin position="499"/>
        <end position="517"/>
    </location>
</feature>
<evidence type="ECO:0000256" key="7">
    <source>
        <dbReference type="SAM" id="Phobius"/>
    </source>
</evidence>
<feature type="transmembrane region" description="Helical" evidence="7">
    <location>
        <begin position="560"/>
        <end position="579"/>
    </location>
</feature>
<keyword evidence="5 7" id="KW-0472">Membrane</keyword>
<dbReference type="InterPro" id="IPR036259">
    <property type="entry name" value="MFS_trans_sf"/>
</dbReference>
<keyword evidence="8" id="KW-0732">Signal</keyword>
<dbReference type="PROSITE" id="PS50850">
    <property type="entry name" value="MFS"/>
    <property type="match status" value="1"/>
</dbReference>
<organism evidence="10 11">
    <name type="scientific">Cladobotryum mycophilum</name>
    <dbReference type="NCBI Taxonomy" id="491253"/>
    <lineage>
        <taxon>Eukaryota</taxon>
        <taxon>Fungi</taxon>
        <taxon>Dikarya</taxon>
        <taxon>Ascomycota</taxon>
        <taxon>Pezizomycotina</taxon>
        <taxon>Sordariomycetes</taxon>
        <taxon>Hypocreomycetidae</taxon>
        <taxon>Hypocreales</taxon>
        <taxon>Hypocreaceae</taxon>
        <taxon>Cladobotryum</taxon>
    </lineage>
</organism>
<evidence type="ECO:0000256" key="3">
    <source>
        <dbReference type="ARBA" id="ARBA00022692"/>
    </source>
</evidence>
<proteinExistence type="predicted"/>
<feature type="region of interest" description="Disordered" evidence="6">
    <location>
        <begin position="217"/>
        <end position="245"/>
    </location>
</feature>
<gene>
    <name evidence="10" type="ORF">PT974_03907</name>
</gene>
<name>A0ABR0STM2_9HYPO</name>
<sequence>MRLSLPLVLGALLGVSQSSVVVLRQAGSHDDSSPAGGGDTTTTTTVTVTTDGAGSTVTKETTTLFTSTTTIFATVTVFETATVTGNQDTATKVVYSTTTILINKRAVNAELPRRTAPAQVEAVPTPALYADYYQRRALEKRATIVVTVTNTVTGKAGSDVTITNTVSKTAVATKSAETTTTSTITVTEQVNAKATVTTTSLLTVYSTIVTTGVIHTITGSPTNTGAPANTGGSGSGGGDSSSGSLSTGAKVGIGLGAGVGGLAVIGGLLWLVFRRRSHGPSPDPDDLVGASEVPVGFGGPGGPGGRNPAMTASNTAAAAGFLAPGRQPVKPNSPEGYRGTAMADGRTGFAKPDTYGSNYSTSPAPTSVSPLPTTVSPMTTTTSPVYDRPNIAEIGPGHAEATPAAELGTDGGAGSKWHDPNATEIDSNPVMSHLSGPVYEMPTQHYRVNIGNARLYGLEKDLGLQGDQFQVAVSILFVTYLVFEVPSNLVLKLFTPRRWIAFIATAWGIIATLSGLVDSYASLIACRLLLGVVEAGLFPGLAVYLTLFYTKHELALRIGYLFVSAAIAGAVGGLLAYGIGHLDGARGMSGWRWILIIEGIPSAVLGVVTYVAMPNDAQSAYFLSEDEKALMEVRHRRDYGNTASSREFNKEDMVKAFADWKVWAFCVAQFGVDTMLYGFSTFLPTIIEGLGEWTTAQVQLLTIPCYFLGAVAYMTAATLSDRLQKRGVFTVVFGAISVVGYGILLSDSPAGVHYFGCFLVAGGLYVVVGLPLAWLPGNTPRYGKRTTATGLQLTLGNTSGIIPKPDGPRYTRGHAVSLSMVGLGTVIYAFLWFWLRRENQRRDAGEVDEKYRDLDEEELKELGDDSPHYRYTT</sequence>
<evidence type="ECO:0000256" key="4">
    <source>
        <dbReference type="ARBA" id="ARBA00022989"/>
    </source>
</evidence>
<keyword evidence="2" id="KW-0813">Transport</keyword>
<evidence type="ECO:0000256" key="1">
    <source>
        <dbReference type="ARBA" id="ARBA00004141"/>
    </source>
</evidence>
<dbReference type="SUPFAM" id="SSF103473">
    <property type="entry name" value="MFS general substrate transporter"/>
    <property type="match status" value="1"/>
</dbReference>
<dbReference type="InterPro" id="IPR020846">
    <property type="entry name" value="MFS_dom"/>
</dbReference>
<evidence type="ECO:0000256" key="2">
    <source>
        <dbReference type="ARBA" id="ARBA00022448"/>
    </source>
</evidence>
<evidence type="ECO:0000256" key="5">
    <source>
        <dbReference type="ARBA" id="ARBA00023136"/>
    </source>
</evidence>
<keyword evidence="4 7" id="KW-1133">Transmembrane helix</keyword>
<evidence type="ECO:0000313" key="10">
    <source>
        <dbReference type="EMBL" id="KAK5995499.1"/>
    </source>
</evidence>
<dbReference type="PANTHER" id="PTHR43791">
    <property type="entry name" value="PERMEASE-RELATED"/>
    <property type="match status" value="1"/>
</dbReference>
<feature type="region of interest" description="Disordered" evidence="6">
    <location>
        <begin position="26"/>
        <end position="46"/>
    </location>
</feature>
<evidence type="ECO:0000256" key="6">
    <source>
        <dbReference type="SAM" id="MobiDB-lite"/>
    </source>
</evidence>
<feature type="signal peptide" evidence="8">
    <location>
        <begin position="1"/>
        <end position="18"/>
    </location>
</feature>
<evidence type="ECO:0000256" key="8">
    <source>
        <dbReference type="SAM" id="SignalP"/>
    </source>
</evidence>
<feature type="compositionally biased region" description="Gly residues" evidence="6">
    <location>
        <begin position="231"/>
        <end position="240"/>
    </location>
</feature>
<evidence type="ECO:0000259" key="9">
    <source>
        <dbReference type="PROSITE" id="PS50850"/>
    </source>
</evidence>
<dbReference type="Pfam" id="PF07690">
    <property type="entry name" value="MFS_1"/>
    <property type="match status" value="1"/>
</dbReference>
<dbReference type="Proteomes" id="UP001338125">
    <property type="component" value="Unassembled WGS sequence"/>
</dbReference>
<reference evidence="10 11" key="1">
    <citation type="submission" date="2024-01" db="EMBL/GenBank/DDBJ databases">
        <title>Complete genome of Cladobotryum mycophilum ATHUM6906.</title>
        <authorList>
            <person name="Christinaki A.C."/>
            <person name="Myridakis A.I."/>
            <person name="Kouvelis V.N."/>
        </authorList>
    </citation>
    <scope>NUCLEOTIDE SEQUENCE [LARGE SCALE GENOMIC DNA]</scope>
    <source>
        <strain evidence="10 11">ATHUM6906</strain>
    </source>
</reference>
<comment type="subcellular location">
    <subcellularLocation>
        <location evidence="1">Membrane</location>
        <topology evidence="1">Multi-pass membrane protein</topology>
    </subcellularLocation>
</comment>
<dbReference type="EMBL" id="JAVFKD010000004">
    <property type="protein sequence ID" value="KAK5995499.1"/>
    <property type="molecule type" value="Genomic_DNA"/>
</dbReference>